<comment type="caution">
    <text evidence="2">The sequence shown here is derived from an EMBL/GenBank/DDBJ whole genome shotgun (WGS) entry which is preliminary data.</text>
</comment>
<organism evidence="2">
    <name type="scientific">Tanacetum cinerariifolium</name>
    <name type="common">Dalmatian daisy</name>
    <name type="synonym">Chrysanthemum cinerariifolium</name>
    <dbReference type="NCBI Taxonomy" id="118510"/>
    <lineage>
        <taxon>Eukaryota</taxon>
        <taxon>Viridiplantae</taxon>
        <taxon>Streptophyta</taxon>
        <taxon>Embryophyta</taxon>
        <taxon>Tracheophyta</taxon>
        <taxon>Spermatophyta</taxon>
        <taxon>Magnoliopsida</taxon>
        <taxon>eudicotyledons</taxon>
        <taxon>Gunneridae</taxon>
        <taxon>Pentapetalae</taxon>
        <taxon>asterids</taxon>
        <taxon>campanulids</taxon>
        <taxon>Asterales</taxon>
        <taxon>Asteraceae</taxon>
        <taxon>Asteroideae</taxon>
        <taxon>Anthemideae</taxon>
        <taxon>Anthemidinae</taxon>
        <taxon>Tanacetum</taxon>
    </lineage>
</organism>
<dbReference type="InterPro" id="IPR021109">
    <property type="entry name" value="Peptidase_aspartic_dom_sf"/>
</dbReference>
<feature type="region of interest" description="Disordered" evidence="1">
    <location>
        <begin position="71"/>
        <end position="97"/>
    </location>
</feature>
<proteinExistence type="predicted"/>
<dbReference type="Gene3D" id="2.40.70.10">
    <property type="entry name" value="Acid Proteases"/>
    <property type="match status" value="1"/>
</dbReference>
<protein>
    <recommendedName>
        <fullName evidence="3">Reverse transcriptase domain-containing protein</fullName>
    </recommendedName>
</protein>
<feature type="non-terminal residue" evidence="2">
    <location>
        <position position="160"/>
    </location>
</feature>
<dbReference type="EMBL" id="BKCJ010330425">
    <property type="protein sequence ID" value="GEZ83794.1"/>
    <property type="molecule type" value="Genomic_DNA"/>
</dbReference>
<dbReference type="AlphaFoldDB" id="A0A699ISG5"/>
<reference evidence="2" key="1">
    <citation type="journal article" date="2019" name="Sci. Rep.">
        <title>Draft genome of Tanacetum cinerariifolium, the natural source of mosquito coil.</title>
        <authorList>
            <person name="Yamashiro T."/>
            <person name="Shiraishi A."/>
            <person name="Satake H."/>
            <person name="Nakayama K."/>
        </authorList>
    </citation>
    <scope>NUCLEOTIDE SEQUENCE</scope>
</reference>
<evidence type="ECO:0008006" key="3">
    <source>
        <dbReference type="Google" id="ProtNLM"/>
    </source>
</evidence>
<sequence>MQHRPISSRKLNDKEEWTTKDIQCQLPPKELNLGNFTLPCTIGNFNFYGMADLGASVNVMPRNTFEYLGVSIDPKPDRTGPRPNWSRTPDRGPDRNAKEYELGIGKKGHMLYKIWEYCKDVHRDNTYWWHDHGFEKEECDEMEIEVEKYDPPAVQVETFE</sequence>
<evidence type="ECO:0000313" key="2">
    <source>
        <dbReference type="EMBL" id="GEZ83794.1"/>
    </source>
</evidence>
<name>A0A699ISG5_TANCI</name>
<evidence type="ECO:0000256" key="1">
    <source>
        <dbReference type="SAM" id="MobiDB-lite"/>
    </source>
</evidence>
<accession>A0A699ISG5</accession>
<gene>
    <name evidence="2" type="ORF">Tci_555767</name>
</gene>
<feature type="compositionally biased region" description="Basic and acidic residues" evidence="1">
    <location>
        <begin position="88"/>
        <end position="97"/>
    </location>
</feature>